<dbReference type="PANTHER" id="PTHR43280:SF32">
    <property type="entry name" value="TRANSCRIPTIONAL REGULATORY PROTEIN"/>
    <property type="match status" value="1"/>
</dbReference>
<dbReference type="PANTHER" id="PTHR43280">
    <property type="entry name" value="ARAC-FAMILY TRANSCRIPTIONAL REGULATOR"/>
    <property type="match status" value="1"/>
</dbReference>
<dbReference type="Proteomes" id="UP000491168">
    <property type="component" value="Unassembled WGS sequence"/>
</dbReference>
<evidence type="ECO:0000313" key="11">
    <source>
        <dbReference type="Proteomes" id="UP000095657"/>
    </source>
</evidence>
<dbReference type="EMBL" id="VVYJ01000003">
    <property type="protein sequence ID" value="KAA5478671.1"/>
    <property type="molecule type" value="Genomic_DNA"/>
</dbReference>
<gene>
    <name evidence="5" type="primary">araC_4</name>
    <name evidence="6" type="synonym">araC_3</name>
    <name evidence="10" type="ORF">DW794_16545</name>
    <name evidence="5" type="ORF">ERS852494_04020</name>
    <name evidence="6" type="ORF">ERS852558_02014</name>
    <name evidence="9" type="ORF">F2Y31_12135</name>
    <name evidence="8" type="ORF">F2Y35_07380</name>
    <name evidence="7" type="ORF">F2Y39_06720</name>
</gene>
<keyword evidence="3" id="KW-0804">Transcription</keyword>
<dbReference type="EMBL" id="CZBL01000007">
    <property type="protein sequence ID" value="CUQ15990.1"/>
    <property type="molecule type" value="Genomic_DNA"/>
</dbReference>
<feature type="domain" description="HTH araC/xylS-type" evidence="4">
    <location>
        <begin position="194"/>
        <end position="292"/>
    </location>
</feature>
<evidence type="ECO:0000256" key="1">
    <source>
        <dbReference type="ARBA" id="ARBA00023015"/>
    </source>
</evidence>
<dbReference type="RefSeq" id="WP_055173657.1">
    <property type="nucleotide sequence ID" value="NZ_CACRTB010000036.1"/>
</dbReference>
<evidence type="ECO:0000256" key="3">
    <source>
        <dbReference type="ARBA" id="ARBA00023163"/>
    </source>
</evidence>
<proteinExistence type="predicted"/>
<dbReference type="GO" id="GO:0043565">
    <property type="term" value="F:sequence-specific DNA binding"/>
    <property type="evidence" value="ECO:0007669"/>
    <property type="project" value="InterPro"/>
</dbReference>
<evidence type="ECO:0000313" key="13">
    <source>
        <dbReference type="Proteomes" id="UP000284689"/>
    </source>
</evidence>
<dbReference type="SUPFAM" id="SSF51215">
    <property type="entry name" value="Regulatory protein AraC"/>
    <property type="match status" value="1"/>
</dbReference>
<dbReference type="EMBL" id="VVYD01000010">
    <property type="protein sequence ID" value="KAA5497918.1"/>
    <property type="molecule type" value="Genomic_DNA"/>
</dbReference>
<reference evidence="10 13" key="2">
    <citation type="submission" date="2018-08" db="EMBL/GenBank/DDBJ databases">
        <title>A genome reference for cultivated species of the human gut microbiota.</title>
        <authorList>
            <person name="Zou Y."/>
            <person name="Xue W."/>
            <person name="Luo G."/>
        </authorList>
    </citation>
    <scope>NUCLEOTIDE SEQUENCE [LARGE SCALE GENOMIC DNA]</scope>
    <source>
        <strain evidence="10 13">AM31-16AC</strain>
    </source>
</reference>
<dbReference type="AlphaFoldDB" id="A0A174TQH1"/>
<dbReference type="EMBL" id="QSJD01000031">
    <property type="protein sequence ID" value="RHD45562.1"/>
    <property type="molecule type" value="Genomic_DNA"/>
</dbReference>
<evidence type="ECO:0000256" key="2">
    <source>
        <dbReference type="ARBA" id="ARBA00023125"/>
    </source>
</evidence>
<sequence length="295" mass="34654">MKNSIPRYTFHKNKYGSELLIDVVELKYVKKFLAESSVHTLTYYDITFITEGEGSFSIDNRTYEAFPQDVFFSKAGEIRNWDTRHITNGYALIFEDEFLSSLLRDSMFVRHLAFFKPEKTSAKLHLPDELYTRVLQVLHNIKTEIDSYKQNDNDVHVLRALLYEVLMLLERAYQKAVSNEEIPTDKEINNTHIDRFIHLVGTHLKEQHSVQFYADKLCITPNYLNEIITSVMGVSAKQYIQNKVIDEAKRLLAYTDAPISDIAFELHFSTVSYFIRRFRQHTGETPLLYRKKYKP</sequence>
<reference evidence="14 15" key="3">
    <citation type="journal article" date="2019" name="Nat. Med.">
        <title>A library of human gut bacterial isolates paired with longitudinal multiomics data enables mechanistic microbiome research.</title>
        <authorList>
            <person name="Poyet M."/>
            <person name="Groussin M."/>
            <person name="Gibbons S.M."/>
            <person name="Avila-Pacheco J."/>
            <person name="Jiang X."/>
            <person name="Kearney S.M."/>
            <person name="Perrotta A.R."/>
            <person name="Berdy B."/>
            <person name="Zhao S."/>
            <person name="Lieberman T.D."/>
            <person name="Swanson P.K."/>
            <person name="Smith M."/>
            <person name="Roesemann S."/>
            <person name="Alexander J.E."/>
            <person name="Rich S.A."/>
            <person name="Livny J."/>
            <person name="Vlamakis H."/>
            <person name="Clish C."/>
            <person name="Bullock K."/>
            <person name="Deik A."/>
            <person name="Scott J."/>
            <person name="Pierce K.A."/>
            <person name="Xavier R.J."/>
            <person name="Alm E.J."/>
        </authorList>
    </citation>
    <scope>NUCLEOTIDE SEQUENCE [LARGE SCALE GENOMIC DNA]</scope>
    <source>
        <strain evidence="9 14">BIOML-A19</strain>
        <strain evidence="8 16">BIOML-A21</strain>
        <strain evidence="7 15">BIOML-A25</strain>
    </source>
</reference>
<dbReference type="GO" id="GO:0003700">
    <property type="term" value="F:DNA-binding transcription factor activity"/>
    <property type="evidence" value="ECO:0007669"/>
    <property type="project" value="InterPro"/>
</dbReference>
<dbReference type="Pfam" id="PF12833">
    <property type="entry name" value="HTH_18"/>
    <property type="match status" value="1"/>
</dbReference>
<organism evidence="5 11">
    <name type="scientific">Bacteroides caccae</name>
    <dbReference type="NCBI Taxonomy" id="47678"/>
    <lineage>
        <taxon>Bacteria</taxon>
        <taxon>Pseudomonadati</taxon>
        <taxon>Bacteroidota</taxon>
        <taxon>Bacteroidia</taxon>
        <taxon>Bacteroidales</taxon>
        <taxon>Bacteroidaceae</taxon>
        <taxon>Bacteroides</taxon>
    </lineage>
</organism>
<evidence type="ECO:0000313" key="5">
    <source>
        <dbReference type="EMBL" id="CUQ12122.1"/>
    </source>
</evidence>
<dbReference type="Gene3D" id="1.10.10.60">
    <property type="entry name" value="Homeodomain-like"/>
    <property type="match status" value="1"/>
</dbReference>
<protein>
    <submittedName>
        <fullName evidence="5 7">Transcriptional regulator</fullName>
    </submittedName>
</protein>
<dbReference type="STRING" id="47678.ERS852494_04020"/>
<evidence type="ECO:0000259" key="4">
    <source>
        <dbReference type="PROSITE" id="PS01124"/>
    </source>
</evidence>
<dbReference type="PROSITE" id="PS01124">
    <property type="entry name" value="HTH_ARAC_FAMILY_2"/>
    <property type="match status" value="1"/>
</dbReference>
<dbReference type="Proteomes" id="UP000095657">
    <property type="component" value="Unassembled WGS sequence"/>
</dbReference>
<accession>A0A174TQH1</accession>
<name>A0A174TQH1_9BACE</name>
<dbReference type="SUPFAM" id="SSF46689">
    <property type="entry name" value="Homeodomain-like"/>
    <property type="match status" value="1"/>
</dbReference>
<keyword evidence="1" id="KW-0805">Transcription regulation</keyword>
<dbReference type="Proteomes" id="UP000368418">
    <property type="component" value="Unassembled WGS sequence"/>
</dbReference>
<evidence type="ECO:0000313" key="6">
    <source>
        <dbReference type="EMBL" id="CUQ15990.1"/>
    </source>
</evidence>
<evidence type="ECO:0000313" key="15">
    <source>
        <dbReference type="Proteomes" id="UP000427825"/>
    </source>
</evidence>
<dbReference type="InterPro" id="IPR018060">
    <property type="entry name" value="HTH_AraC"/>
</dbReference>
<dbReference type="InterPro" id="IPR003313">
    <property type="entry name" value="AraC-bd"/>
</dbReference>
<evidence type="ECO:0000313" key="7">
    <source>
        <dbReference type="EMBL" id="KAA5478671.1"/>
    </source>
</evidence>
<evidence type="ECO:0000313" key="14">
    <source>
        <dbReference type="Proteomes" id="UP000368418"/>
    </source>
</evidence>
<evidence type="ECO:0000313" key="9">
    <source>
        <dbReference type="EMBL" id="KAA5497918.1"/>
    </source>
</evidence>
<dbReference type="Proteomes" id="UP000095725">
    <property type="component" value="Unassembled WGS sequence"/>
</dbReference>
<evidence type="ECO:0000313" key="10">
    <source>
        <dbReference type="EMBL" id="RHD45562.1"/>
    </source>
</evidence>
<evidence type="ECO:0000313" key="16">
    <source>
        <dbReference type="Proteomes" id="UP000491168"/>
    </source>
</evidence>
<dbReference type="Proteomes" id="UP000284689">
    <property type="component" value="Unassembled WGS sequence"/>
</dbReference>
<dbReference type="InterPro" id="IPR009057">
    <property type="entry name" value="Homeodomain-like_sf"/>
</dbReference>
<dbReference type="Pfam" id="PF02311">
    <property type="entry name" value="AraC_binding"/>
    <property type="match status" value="1"/>
</dbReference>
<dbReference type="SMART" id="SM00342">
    <property type="entry name" value="HTH_ARAC"/>
    <property type="match status" value="1"/>
</dbReference>
<evidence type="ECO:0000313" key="12">
    <source>
        <dbReference type="Proteomes" id="UP000095725"/>
    </source>
</evidence>
<dbReference type="EMBL" id="CZAI01000012">
    <property type="protein sequence ID" value="CUQ12122.1"/>
    <property type="molecule type" value="Genomic_DNA"/>
</dbReference>
<keyword evidence="2" id="KW-0238">DNA-binding</keyword>
<dbReference type="EMBL" id="VVYF01000007">
    <property type="protein sequence ID" value="KAA5492715.1"/>
    <property type="molecule type" value="Genomic_DNA"/>
</dbReference>
<dbReference type="Proteomes" id="UP000427825">
    <property type="component" value="Unassembled WGS sequence"/>
</dbReference>
<evidence type="ECO:0000313" key="8">
    <source>
        <dbReference type="EMBL" id="KAA5492715.1"/>
    </source>
</evidence>
<reference evidence="11 12" key="1">
    <citation type="submission" date="2015-09" db="EMBL/GenBank/DDBJ databases">
        <authorList>
            <consortium name="Pathogen Informatics"/>
        </authorList>
    </citation>
    <scope>NUCLEOTIDE SEQUENCE [LARGE SCALE GENOMIC DNA]</scope>
    <source>
        <strain evidence="5 11">2789STDY5834880</strain>
        <strain evidence="6 12">2789STDY5834946</strain>
    </source>
</reference>
<dbReference type="InterPro" id="IPR037923">
    <property type="entry name" value="HTH-like"/>
</dbReference>